<feature type="transmembrane region" description="Helical" evidence="6">
    <location>
        <begin position="36"/>
        <end position="59"/>
    </location>
</feature>
<feature type="transmembrane region" description="Helical" evidence="6">
    <location>
        <begin position="227"/>
        <end position="246"/>
    </location>
</feature>
<dbReference type="Pfam" id="PF01943">
    <property type="entry name" value="Polysacc_synt"/>
    <property type="match status" value="1"/>
</dbReference>
<evidence type="ECO:0000256" key="2">
    <source>
        <dbReference type="ARBA" id="ARBA00022475"/>
    </source>
</evidence>
<evidence type="ECO:0000313" key="8">
    <source>
        <dbReference type="Proteomes" id="UP001595593"/>
    </source>
</evidence>
<keyword evidence="5 6" id="KW-0472">Membrane</keyword>
<feature type="transmembrane region" description="Helical" evidence="6">
    <location>
        <begin position="140"/>
        <end position="160"/>
    </location>
</feature>
<name>A0ABV7FWG8_9PROT</name>
<evidence type="ECO:0000256" key="3">
    <source>
        <dbReference type="ARBA" id="ARBA00022692"/>
    </source>
</evidence>
<sequence length="449" mass="47132">MRALSALLGGTVAASLLAVSAQMVLARSLTAADYGRFAALLAAASLVTPVASAGVNWFLVQAFGAEGEAARRWLRPLGRVLLMAGVAAALLFSVYALLGSSAEPWQRSWILLGGLAMLAGQAAAELASARLQIEERFSTLALWQCVTQAMRMGLLLVFVLSSSSAISLEAVILLYAATGCVVTVVGIWLMVPLWHGGGLRLRNRNVAAGAERMACISPSLRMTLAQAAPFALMTIFYVVYFQWAVVLLDWQLGGAAAGAYNAALLLIAAASMLPQVIYMKFLTPIIARWSVHDRPRFGALLHLGVIGMFCSGAAGCIVLVLGGPWIIPALFGPSLAEAVPILAILALGLPVRFVQASYSASFVTPREVACKVRYLGVAAACGVTANLLLVPLQGAEGAAWAALLSEVVLLALHVHGTHRTIEGVSILDTFSPATPRRALRLLMGGRHAG</sequence>
<evidence type="ECO:0000256" key="1">
    <source>
        <dbReference type="ARBA" id="ARBA00004651"/>
    </source>
</evidence>
<feature type="transmembrane region" description="Helical" evidence="6">
    <location>
        <begin position="80"/>
        <end position="98"/>
    </location>
</feature>
<organism evidence="7 8">
    <name type="scientific">Teichococcus globiformis</name>
    <dbReference type="NCBI Taxonomy" id="2307229"/>
    <lineage>
        <taxon>Bacteria</taxon>
        <taxon>Pseudomonadati</taxon>
        <taxon>Pseudomonadota</taxon>
        <taxon>Alphaproteobacteria</taxon>
        <taxon>Acetobacterales</taxon>
        <taxon>Roseomonadaceae</taxon>
        <taxon>Roseomonas</taxon>
    </lineage>
</organism>
<gene>
    <name evidence="7" type="ORF">ACFOD4_00920</name>
</gene>
<dbReference type="PANTHER" id="PTHR30250:SF11">
    <property type="entry name" value="O-ANTIGEN TRANSPORTER-RELATED"/>
    <property type="match status" value="1"/>
</dbReference>
<feature type="transmembrane region" description="Helical" evidence="6">
    <location>
        <begin position="172"/>
        <end position="194"/>
    </location>
</feature>
<dbReference type="InterPro" id="IPR002797">
    <property type="entry name" value="Polysacc_synth"/>
</dbReference>
<proteinExistence type="predicted"/>
<feature type="transmembrane region" description="Helical" evidence="6">
    <location>
        <begin position="258"/>
        <end position="278"/>
    </location>
</feature>
<keyword evidence="2" id="KW-1003">Cell membrane</keyword>
<protein>
    <submittedName>
        <fullName evidence="7">Lipopolysaccharide biosynthesis protein</fullName>
    </submittedName>
</protein>
<feature type="transmembrane region" description="Helical" evidence="6">
    <location>
        <begin position="110"/>
        <end position="128"/>
    </location>
</feature>
<dbReference type="RefSeq" id="WP_379592993.1">
    <property type="nucleotide sequence ID" value="NZ_JBHRTN010000003.1"/>
</dbReference>
<comment type="subcellular location">
    <subcellularLocation>
        <location evidence="1">Cell membrane</location>
        <topology evidence="1">Multi-pass membrane protein</topology>
    </subcellularLocation>
</comment>
<evidence type="ECO:0000256" key="6">
    <source>
        <dbReference type="SAM" id="Phobius"/>
    </source>
</evidence>
<feature type="transmembrane region" description="Helical" evidence="6">
    <location>
        <begin position="299"/>
        <end position="327"/>
    </location>
</feature>
<reference evidence="8" key="1">
    <citation type="journal article" date="2019" name="Int. J. Syst. Evol. Microbiol.">
        <title>The Global Catalogue of Microorganisms (GCM) 10K type strain sequencing project: providing services to taxonomists for standard genome sequencing and annotation.</title>
        <authorList>
            <consortium name="The Broad Institute Genomics Platform"/>
            <consortium name="The Broad Institute Genome Sequencing Center for Infectious Disease"/>
            <person name="Wu L."/>
            <person name="Ma J."/>
        </authorList>
    </citation>
    <scope>NUCLEOTIDE SEQUENCE [LARGE SCALE GENOMIC DNA]</scope>
    <source>
        <strain evidence="8">KCTC 52094</strain>
    </source>
</reference>
<keyword evidence="4 6" id="KW-1133">Transmembrane helix</keyword>
<dbReference type="InterPro" id="IPR050833">
    <property type="entry name" value="Poly_Biosynth_Transport"/>
</dbReference>
<dbReference type="EMBL" id="JBHRTN010000003">
    <property type="protein sequence ID" value="MFC3123606.1"/>
    <property type="molecule type" value="Genomic_DNA"/>
</dbReference>
<evidence type="ECO:0000256" key="5">
    <source>
        <dbReference type="ARBA" id="ARBA00023136"/>
    </source>
</evidence>
<evidence type="ECO:0000313" key="7">
    <source>
        <dbReference type="EMBL" id="MFC3123606.1"/>
    </source>
</evidence>
<keyword evidence="3 6" id="KW-0812">Transmembrane</keyword>
<keyword evidence="8" id="KW-1185">Reference proteome</keyword>
<dbReference type="PANTHER" id="PTHR30250">
    <property type="entry name" value="PST FAMILY PREDICTED COLANIC ACID TRANSPORTER"/>
    <property type="match status" value="1"/>
</dbReference>
<comment type="caution">
    <text evidence="7">The sequence shown here is derived from an EMBL/GenBank/DDBJ whole genome shotgun (WGS) entry which is preliminary data.</text>
</comment>
<dbReference type="Proteomes" id="UP001595593">
    <property type="component" value="Unassembled WGS sequence"/>
</dbReference>
<evidence type="ECO:0000256" key="4">
    <source>
        <dbReference type="ARBA" id="ARBA00022989"/>
    </source>
</evidence>
<accession>A0ABV7FWG8</accession>